<reference evidence="2" key="1">
    <citation type="submission" date="2015-10" db="EMBL/GenBank/DDBJ databases">
        <authorList>
            <person name="Ju K.-S."/>
            <person name="Doroghazi J.R."/>
            <person name="Metcalf W.W."/>
        </authorList>
    </citation>
    <scope>NUCLEOTIDE SEQUENCE [LARGE SCALE GENOMIC DNA]</scope>
    <source>
        <strain evidence="2">NRRL F-8817</strain>
    </source>
</reference>
<dbReference type="AlphaFoldDB" id="A0A0X3XDS6"/>
<protein>
    <submittedName>
        <fullName evidence="1">Uncharacterized protein</fullName>
    </submittedName>
</protein>
<gene>
    <name evidence="1" type="ORF">ADL28_01630</name>
</gene>
<accession>A0A0X3XDS6</accession>
<sequence length="70" mass="7472">MRIVEVLVPAAAGGTFQVKYSTGPFDDAEAAAIADLLREEARIQKSAPEVKFQKMFTAGGVGMATEPRVM</sequence>
<proteinExistence type="predicted"/>
<evidence type="ECO:0000313" key="2">
    <source>
        <dbReference type="Proteomes" id="UP000053413"/>
    </source>
</evidence>
<comment type="caution">
    <text evidence="1">The sequence shown here is derived from an EMBL/GenBank/DDBJ whole genome shotgun (WGS) entry which is preliminary data.</text>
</comment>
<organism evidence="1 2">
    <name type="scientific">Streptomyces violaceusniger</name>
    <dbReference type="NCBI Taxonomy" id="68280"/>
    <lineage>
        <taxon>Bacteria</taxon>
        <taxon>Bacillati</taxon>
        <taxon>Actinomycetota</taxon>
        <taxon>Actinomycetes</taxon>
        <taxon>Kitasatosporales</taxon>
        <taxon>Streptomycetaceae</taxon>
        <taxon>Streptomyces</taxon>
        <taxon>Streptomyces violaceusniger group</taxon>
    </lineage>
</organism>
<dbReference type="EMBL" id="LLZJ01000003">
    <property type="protein sequence ID" value="KUL67122.1"/>
    <property type="molecule type" value="Genomic_DNA"/>
</dbReference>
<dbReference type="Proteomes" id="UP000053413">
    <property type="component" value="Unassembled WGS sequence"/>
</dbReference>
<name>A0A0X3XDS6_STRVO</name>
<evidence type="ECO:0000313" key="1">
    <source>
        <dbReference type="EMBL" id="KUL67122.1"/>
    </source>
</evidence>